<protein>
    <submittedName>
        <fullName evidence="1">Uncharacterized protein</fullName>
    </submittedName>
</protein>
<accession>A0A0F7L5T6</accession>
<organism evidence="1">
    <name type="scientific">uncultured marine virus</name>
    <dbReference type="NCBI Taxonomy" id="186617"/>
    <lineage>
        <taxon>Viruses</taxon>
        <taxon>environmental samples</taxon>
    </lineage>
</organism>
<evidence type="ECO:0000313" key="1">
    <source>
        <dbReference type="EMBL" id="AKH47275.1"/>
    </source>
</evidence>
<sequence length="820" mass="91163">MTDLLTCIANGITEGSITPEQGRAASDMFENIRDALTDRMGPEAASASAARQTFDQLAADAAHKKRTKLLQIQRYRSLERNMNEFESDRPGKALQALVARDKRANFQNIEGVYQSTRKQAFAQMAEILGRYRKGVIGQTRYSAELPTLVREVFGEDTGNVPAREMAESWRIVSDGLRKRANAAGMRIPKRADWGMPQSHDMLSVRKVTEAEWKDFIRDRLDPAKMIDEKTGLPMNAETLELALSEVYTTIVEGGLNKVSTPKFSAGGTSLANRRTDHRFLVFKDPDAWLEYQQKFGEPDPFATMIRHVESMSRDIAMLEVFGPNPNAMITALKTRAKKIAVNTDLENTLSGDLAFFDAIYDIFTGRANVADNQLIADIGAGTRNILNASLLGGAFLSALSDLGTQRMAAMMVGMPQTQLIGKILREFQPLNIEERGKLAVRLGLGADNWIQTAYAQARMFDEVTGPEITRRISDTVMRISGLSPWTQAGRQAFGIEFTGYLTENIGKRFDELDSGLQDVMRQHGIGADRWDIIRATPLYKDADSGLTILRLLDVENRTDLAPGLARELSTQAMSMVEMLTDMAVPVSTTRAKATLRGNVKPGSLIGEIAGSFTQFKNFPVTIFHEHIHRYMLMDGAASKTKYMMNFVIGTTVMGALALQLKDMAKGRDPRPMDNPAFWTAAMLQGGGLGIFGDFMFSQVNRMGSGLKGTIAGPSIGMLDDLRNLTFGNAVEFSQGKDTNFGSESVKFLSKYTPGSSIWYLRAGLERQLFDRLQDWVDPDAAKKFRRKVKLYEREYGQGMWWMPNENLPRRAPNFANALGQ</sequence>
<reference evidence="1" key="2">
    <citation type="submission" date="2015-03" db="EMBL/GenBank/DDBJ databases">
        <authorList>
            <person name="Chow C.-E.T."/>
            <person name="Winget D.M."/>
            <person name="White R.A.III."/>
            <person name="Hallam S.J."/>
            <person name="Suttle C.A."/>
        </authorList>
    </citation>
    <scope>NUCLEOTIDE SEQUENCE</scope>
    <source>
        <strain evidence="1">H4084944</strain>
    </source>
</reference>
<dbReference type="EMBL" id="KR029590">
    <property type="protein sequence ID" value="AKH47275.1"/>
    <property type="molecule type" value="Genomic_DNA"/>
</dbReference>
<name>A0A0F7L5T6_9VIRU</name>
<reference evidence="1" key="1">
    <citation type="journal article" date="2015" name="Front. Microbiol.">
        <title>Combining genomic sequencing methods to explore viral diversity and reveal potential virus-host interactions.</title>
        <authorList>
            <person name="Chow C.E."/>
            <person name="Winget D.M."/>
            <person name="White R.A.III."/>
            <person name="Hallam S.J."/>
            <person name="Suttle C.A."/>
        </authorList>
    </citation>
    <scope>NUCLEOTIDE SEQUENCE</scope>
    <source>
        <strain evidence="1">H4084944</strain>
    </source>
</reference>
<proteinExistence type="predicted"/>